<protein>
    <recommendedName>
        <fullName evidence="3">Head decoration protein</fullName>
    </recommendedName>
</protein>
<sequence length="116" mass="11856">MPNPERNTYQPDQLLAGDFPIIKRPGVIAAGQVLARGAVLGEVTASGEYKLSASAASDGSQAPVVILDAAVDTTGGALPGVLMLTGEVRGTELQLGAGHTIASVTKALRPFSLFVR</sequence>
<evidence type="ECO:0000313" key="1">
    <source>
        <dbReference type="EMBL" id="ANI16774.1"/>
    </source>
</evidence>
<dbReference type="Gene3D" id="2.40.300.10">
    <property type="entry name" value="Head decoration protein D"/>
    <property type="match status" value="1"/>
</dbReference>
<reference evidence="1 2" key="1">
    <citation type="submission" date="2016-05" db="EMBL/GenBank/DDBJ databases">
        <title>Genome Sequence of Pseudomonas citronellolis Strain SJTE-3, an Estrogens and Persistent Organic Pollutants degradation strain.</title>
        <authorList>
            <person name="Liang R."/>
        </authorList>
    </citation>
    <scope>NUCLEOTIDE SEQUENCE [LARGE SCALE GENOMIC DNA]</scope>
    <source>
        <strain evidence="1 2">SJTE-3</strain>
    </source>
</reference>
<evidence type="ECO:0008006" key="3">
    <source>
        <dbReference type="Google" id="ProtNLM"/>
    </source>
</evidence>
<dbReference type="Pfam" id="PF02924">
    <property type="entry name" value="HDPD"/>
    <property type="match status" value="1"/>
</dbReference>
<dbReference type="EMBL" id="CP015878">
    <property type="protein sequence ID" value="ANI16774.1"/>
    <property type="molecule type" value="Genomic_DNA"/>
</dbReference>
<organism evidence="1 2">
    <name type="scientific">Pseudomonas citronellolis</name>
    <dbReference type="NCBI Taxonomy" id="53408"/>
    <lineage>
        <taxon>Bacteria</taxon>
        <taxon>Pseudomonadati</taxon>
        <taxon>Pseudomonadota</taxon>
        <taxon>Gammaproteobacteria</taxon>
        <taxon>Pseudomonadales</taxon>
        <taxon>Pseudomonadaceae</taxon>
        <taxon>Pseudomonas</taxon>
    </lineage>
</organism>
<name>A0A1A9KH00_9PSED</name>
<dbReference type="InterPro" id="IPR004195">
    <property type="entry name" value="Head_decoration_D"/>
</dbReference>
<proteinExistence type="predicted"/>
<dbReference type="Proteomes" id="UP000077748">
    <property type="component" value="Chromosome"/>
</dbReference>
<evidence type="ECO:0000313" key="2">
    <source>
        <dbReference type="Proteomes" id="UP000077748"/>
    </source>
</evidence>
<accession>A0A1A9KH00</accession>
<dbReference type="RefSeq" id="WP_064584027.1">
    <property type="nucleotide sequence ID" value="NZ_CP015878.1"/>
</dbReference>
<dbReference type="AlphaFoldDB" id="A0A1A9KH00"/>
<gene>
    <name evidence="1" type="ORF">A9C11_23625</name>
</gene>